<organism evidence="1 2">
    <name type="scientific">Rhodovulum visakhapatnamense</name>
    <dbReference type="NCBI Taxonomy" id="364297"/>
    <lineage>
        <taxon>Bacteria</taxon>
        <taxon>Pseudomonadati</taxon>
        <taxon>Pseudomonadota</taxon>
        <taxon>Alphaproteobacteria</taxon>
        <taxon>Rhodobacterales</taxon>
        <taxon>Paracoccaceae</taxon>
        <taxon>Rhodovulum</taxon>
    </lineage>
</organism>
<protein>
    <submittedName>
        <fullName evidence="1">Uncharacterized protein</fullName>
    </submittedName>
</protein>
<sequence>MLRFPINIPRQSYRGQSKSLARFVERWNSDAAALETYANALALEETEEISRYSFERIAEETGYEVLRVRELFLAAGCNGCVLSIAKRDPQDVSEYLEKQETEARGESELKLATVITNHAERPLRTGDRVAHPSYGEGVVSLLLAEATVACVDWDDLTVVELRVFTSQLTRIELCVSPMAASAACSR</sequence>
<comment type="caution">
    <text evidence="1">The sequence shown here is derived from an EMBL/GenBank/DDBJ whole genome shotgun (WGS) entry which is preliminary data.</text>
</comment>
<evidence type="ECO:0000313" key="2">
    <source>
        <dbReference type="Proteomes" id="UP000635853"/>
    </source>
</evidence>
<accession>A0ABS1RLQ4</accession>
<gene>
    <name evidence="1" type="ORF">JMJ92_21050</name>
</gene>
<dbReference type="Proteomes" id="UP000635853">
    <property type="component" value="Unassembled WGS sequence"/>
</dbReference>
<dbReference type="EMBL" id="JAESIL010000176">
    <property type="protein sequence ID" value="MBL3580598.1"/>
    <property type="molecule type" value="Genomic_DNA"/>
</dbReference>
<keyword evidence="2" id="KW-1185">Reference proteome</keyword>
<name>A0ABS1RLQ4_9RHOB</name>
<proteinExistence type="predicted"/>
<reference evidence="2" key="1">
    <citation type="submission" date="2021-01" db="EMBL/GenBank/DDBJ databases">
        <title>Draft genomes of Rhodovulum sulfidophilum.</title>
        <authorList>
            <person name="Guzman M.S."/>
        </authorList>
    </citation>
    <scope>NUCLEOTIDE SEQUENCE [LARGE SCALE GENOMIC DNA]</scope>
    <source>
        <strain evidence="2">AB19</strain>
    </source>
</reference>
<dbReference type="RefSeq" id="WP_075786893.1">
    <property type="nucleotide sequence ID" value="NZ_JAESIL010000176.1"/>
</dbReference>
<evidence type="ECO:0000313" key="1">
    <source>
        <dbReference type="EMBL" id="MBL3580598.1"/>
    </source>
</evidence>